<evidence type="ECO:0000259" key="1">
    <source>
        <dbReference type="Pfam" id="PF00005"/>
    </source>
</evidence>
<dbReference type="EMBL" id="KZ997710">
    <property type="protein sequence ID" value="RKO87064.1"/>
    <property type="molecule type" value="Genomic_DNA"/>
</dbReference>
<keyword evidence="3" id="KW-1185">Reference proteome</keyword>
<dbReference type="Proteomes" id="UP000269721">
    <property type="component" value="Unassembled WGS sequence"/>
</dbReference>
<feature type="domain" description="ABC transporter" evidence="1">
    <location>
        <begin position="22"/>
        <end position="67"/>
    </location>
</feature>
<dbReference type="GO" id="GO:0005524">
    <property type="term" value="F:ATP binding"/>
    <property type="evidence" value="ECO:0007669"/>
    <property type="project" value="InterPro"/>
</dbReference>
<dbReference type="InterPro" id="IPR003439">
    <property type="entry name" value="ABC_transporter-like_ATP-bd"/>
</dbReference>
<name>A0A4P9W4E3_9FUNG</name>
<dbReference type="GO" id="GO:0016887">
    <property type="term" value="F:ATP hydrolysis activity"/>
    <property type="evidence" value="ECO:0007669"/>
    <property type="project" value="InterPro"/>
</dbReference>
<dbReference type="Gene3D" id="3.40.50.300">
    <property type="entry name" value="P-loop containing nucleotide triphosphate hydrolases"/>
    <property type="match status" value="1"/>
</dbReference>
<protein>
    <recommendedName>
        <fullName evidence="1">ABC transporter domain-containing protein</fullName>
    </recommendedName>
</protein>
<dbReference type="PANTHER" id="PTHR43119:SF1">
    <property type="entry name" value="ABC TRANSPORTER DOMAIN-CONTAINING PROTEIN"/>
    <property type="match status" value="1"/>
</dbReference>
<dbReference type="Pfam" id="PF00005">
    <property type="entry name" value="ABC_tran"/>
    <property type="match status" value="1"/>
</dbReference>
<dbReference type="PANTHER" id="PTHR43119">
    <property type="entry name" value="ABC TRANSPORT PROTEIN ATP-BINDING COMPONENT-RELATED"/>
    <property type="match status" value="1"/>
</dbReference>
<gene>
    <name evidence="2" type="ORF">BDK51DRAFT_16416</name>
</gene>
<proteinExistence type="predicted"/>
<dbReference type="OrthoDB" id="6593433at2759"/>
<organism evidence="2 3">
    <name type="scientific">Blyttiomyces helicus</name>
    <dbReference type="NCBI Taxonomy" id="388810"/>
    <lineage>
        <taxon>Eukaryota</taxon>
        <taxon>Fungi</taxon>
        <taxon>Fungi incertae sedis</taxon>
        <taxon>Chytridiomycota</taxon>
        <taxon>Chytridiomycota incertae sedis</taxon>
        <taxon>Chytridiomycetes</taxon>
        <taxon>Chytridiomycetes incertae sedis</taxon>
        <taxon>Blyttiomyces</taxon>
    </lineage>
</organism>
<dbReference type="AlphaFoldDB" id="A0A4P9W4E3"/>
<reference evidence="3" key="1">
    <citation type="journal article" date="2018" name="Nat. Microbiol.">
        <title>Leveraging single-cell genomics to expand the fungal tree of life.</title>
        <authorList>
            <person name="Ahrendt S.R."/>
            <person name="Quandt C.A."/>
            <person name="Ciobanu D."/>
            <person name="Clum A."/>
            <person name="Salamov A."/>
            <person name="Andreopoulos B."/>
            <person name="Cheng J.F."/>
            <person name="Woyke T."/>
            <person name="Pelin A."/>
            <person name="Henrissat B."/>
            <person name="Reynolds N.K."/>
            <person name="Benny G.L."/>
            <person name="Smith M.E."/>
            <person name="James T.Y."/>
            <person name="Grigoriev I.V."/>
        </authorList>
    </citation>
    <scope>NUCLEOTIDE SEQUENCE [LARGE SCALE GENOMIC DNA]</scope>
</reference>
<dbReference type="InterPro" id="IPR027417">
    <property type="entry name" value="P-loop_NTPase"/>
</dbReference>
<dbReference type="SUPFAM" id="SSF52540">
    <property type="entry name" value="P-loop containing nucleoside triphosphate hydrolases"/>
    <property type="match status" value="1"/>
</dbReference>
<evidence type="ECO:0000313" key="2">
    <source>
        <dbReference type="EMBL" id="RKO87064.1"/>
    </source>
</evidence>
<sequence>MSRFEIHGLNRNRDDGTPLFRDVSFVIPANKPHVLCLRGPSGAGKSTLLKAISQMIPNDGGTVLLGGK</sequence>
<evidence type="ECO:0000313" key="3">
    <source>
        <dbReference type="Proteomes" id="UP000269721"/>
    </source>
</evidence>
<accession>A0A4P9W4E3</accession>